<name>A0ABU4KSD9_BREVE</name>
<sequence>MAEYQLILDDGRSTDLMAETVEAVDPAEAQLLAQLRFAASPDLFSILVTRRGMEVALVRRPQ</sequence>
<evidence type="ECO:0000313" key="2">
    <source>
        <dbReference type="Proteomes" id="UP001272940"/>
    </source>
</evidence>
<reference evidence="1 2" key="1">
    <citation type="journal article" date="2023" name="FEMS Microbes">
        <title>Whole genomes of deep-sea sponge-associated bacteria exhibit high novel natural product potential.</title>
        <authorList>
            <person name="Hesketh-Best P.J."/>
            <person name="January G.G."/>
            <person name="Koch M.J."/>
            <person name="Warburton P.J."/>
            <person name="Howell K.L."/>
            <person name="Upton M."/>
        </authorList>
    </citation>
    <scope>NUCLEOTIDE SEQUENCE [LARGE SCALE GENOMIC DNA]</scope>
    <source>
        <strain evidence="1 2">PC206-O</strain>
    </source>
</reference>
<keyword evidence="2" id="KW-1185">Reference proteome</keyword>
<proteinExistence type="predicted"/>
<dbReference type="Proteomes" id="UP001272940">
    <property type="component" value="Unassembled WGS sequence"/>
</dbReference>
<organism evidence="1 2">
    <name type="scientific">Brevundimonas vesicularis</name>
    <name type="common">Pseudomonas vesicularis</name>
    <dbReference type="NCBI Taxonomy" id="41276"/>
    <lineage>
        <taxon>Bacteria</taxon>
        <taxon>Pseudomonadati</taxon>
        <taxon>Pseudomonadota</taxon>
        <taxon>Alphaproteobacteria</taxon>
        <taxon>Caulobacterales</taxon>
        <taxon>Caulobacteraceae</taxon>
        <taxon>Brevundimonas</taxon>
    </lineage>
</organism>
<gene>
    <name evidence="1" type="ORF">NJD11_11530</name>
</gene>
<accession>A0ABU4KSD9</accession>
<dbReference type="EMBL" id="JAMYEC010000007">
    <property type="protein sequence ID" value="MDX2335565.1"/>
    <property type="molecule type" value="Genomic_DNA"/>
</dbReference>
<evidence type="ECO:0000313" key="1">
    <source>
        <dbReference type="EMBL" id="MDX2335565.1"/>
    </source>
</evidence>
<comment type="caution">
    <text evidence="1">The sequence shown here is derived from an EMBL/GenBank/DDBJ whole genome shotgun (WGS) entry which is preliminary data.</text>
</comment>
<dbReference type="RefSeq" id="WP_003169318.1">
    <property type="nucleotide sequence ID" value="NZ_JAMYEC010000007.1"/>
</dbReference>
<protein>
    <submittedName>
        <fullName evidence="1">Uncharacterized protein</fullName>
    </submittedName>
</protein>